<evidence type="ECO:0000256" key="2">
    <source>
        <dbReference type="ARBA" id="ARBA00022575"/>
    </source>
</evidence>
<dbReference type="Pfam" id="PF00043">
    <property type="entry name" value="GST_C"/>
    <property type="match status" value="1"/>
</dbReference>
<dbReference type="SFLD" id="SFLDG00358">
    <property type="entry name" value="Main_(cytGST)"/>
    <property type="match status" value="1"/>
</dbReference>
<dbReference type="EMBL" id="OX459119">
    <property type="protein sequence ID" value="CAI9092766.1"/>
    <property type="molecule type" value="Genomic_DNA"/>
</dbReference>
<accession>A0AAV1CBP5</accession>
<dbReference type="Proteomes" id="UP001161247">
    <property type="component" value="Chromosome 2"/>
</dbReference>
<dbReference type="Gene3D" id="1.20.1050.10">
    <property type="match status" value="1"/>
</dbReference>
<dbReference type="PANTHER" id="PTHR11260:SF615">
    <property type="entry name" value="GLUTATHIONE S-TRANSFERASE U17"/>
    <property type="match status" value="1"/>
</dbReference>
<dbReference type="FunFam" id="3.40.30.10:FF:000044">
    <property type="entry name" value="Glutathione S-transferase GSTU6"/>
    <property type="match status" value="1"/>
</dbReference>
<dbReference type="SUPFAM" id="SSF47616">
    <property type="entry name" value="GST C-terminal domain-like"/>
    <property type="match status" value="1"/>
</dbReference>
<name>A0AAV1CBP5_OLDCO</name>
<dbReference type="CDD" id="cd03058">
    <property type="entry name" value="GST_N_Tau"/>
    <property type="match status" value="1"/>
</dbReference>
<dbReference type="AlphaFoldDB" id="A0AAV1CBP5"/>
<keyword evidence="3" id="KW-0808">Transferase</keyword>
<evidence type="ECO:0000313" key="8">
    <source>
        <dbReference type="EMBL" id="CAI9092766.1"/>
    </source>
</evidence>
<proteinExistence type="inferred from homology"/>
<dbReference type="GO" id="GO:0005737">
    <property type="term" value="C:cytoplasm"/>
    <property type="evidence" value="ECO:0007669"/>
    <property type="project" value="TreeGrafter"/>
</dbReference>
<dbReference type="InterPro" id="IPR040079">
    <property type="entry name" value="Glutathione_S-Trfase"/>
</dbReference>
<dbReference type="GO" id="GO:0004364">
    <property type="term" value="F:glutathione transferase activity"/>
    <property type="evidence" value="ECO:0007669"/>
    <property type="project" value="UniProtKB-EC"/>
</dbReference>
<evidence type="ECO:0000259" key="7">
    <source>
        <dbReference type="Pfam" id="PF13417"/>
    </source>
</evidence>
<dbReference type="InterPro" id="IPR045073">
    <property type="entry name" value="Omega/Tau-like"/>
</dbReference>
<reference evidence="8" key="1">
    <citation type="submission" date="2023-03" db="EMBL/GenBank/DDBJ databases">
        <authorList>
            <person name="Julca I."/>
        </authorList>
    </citation>
    <scope>NUCLEOTIDE SEQUENCE</scope>
</reference>
<dbReference type="InterPro" id="IPR045074">
    <property type="entry name" value="GST_C_Tau"/>
</dbReference>
<evidence type="ECO:0000313" key="9">
    <source>
        <dbReference type="Proteomes" id="UP001161247"/>
    </source>
</evidence>
<dbReference type="InterPro" id="IPR036282">
    <property type="entry name" value="Glutathione-S-Trfase_C_sf"/>
</dbReference>
<dbReference type="InterPro" id="IPR004046">
    <property type="entry name" value="GST_C"/>
</dbReference>
<gene>
    <name evidence="8" type="ORF">OLC1_LOCUS4347</name>
</gene>
<sequence>MAASSDVKLLGSRLSPFVNRVQIALNLKSVDHEFILENLQAKSELLLKSNPIHKKVPVLIHNHKSICESLVIVQYIDEAFPDGPSILPSNPFDRSTARFWAAYIDDKWFPVFRMLADVKQDEESRAAVLEKMTEGLVPLEDVFLKFSNGKGFFGGDTLGYIDIVLGCYLRGINATEIHLGRKILDETKIPALAEWARRFISHEAVKGAFPETEEFLNLFKTMESAKAAAAESEASN</sequence>
<dbReference type="Pfam" id="PF13417">
    <property type="entry name" value="GST_N_3"/>
    <property type="match status" value="1"/>
</dbReference>
<dbReference type="SFLD" id="SFLDS00019">
    <property type="entry name" value="Glutathione_Transferase_(cytos"/>
    <property type="match status" value="1"/>
</dbReference>
<dbReference type="GO" id="GO:0006749">
    <property type="term" value="P:glutathione metabolic process"/>
    <property type="evidence" value="ECO:0007669"/>
    <property type="project" value="InterPro"/>
</dbReference>
<feature type="domain" description="Glutathione S-transferase C-terminal" evidence="6">
    <location>
        <begin position="99"/>
        <end position="203"/>
    </location>
</feature>
<dbReference type="InterPro" id="IPR004045">
    <property type="entry name" value="Glutathione_S-Trfase_N"/>
</dbReference>
<dbReference type="GO" id="GO:0009407">
    <property type="term" value="P:toxin catabolic process"/>
    <property type="evidence" value="ECO:0007669"/>
    <property type="project" value="UniProtKB-ARBA"/>
</dbReference>
<protein>
    <recommendedName>
        <fullName evidence="1">glutathione transferase</fullName>
        <ecNumber evidence="1">2.5.1.18</ecNumber>
    </recommendedName>
</protein>
<dbReference type="SUPFAM" id="SSF52833">
    <property type="entry name" value="Thioredoxin-like"/>
    <property type="match status" value="1"/>
</dbReference>
<keyword evidence="9" id="KW-1185">Reference proteome</keyword>
<dbReference type="PANTHER" id="PTHR11260">
    <property type="entry name" value="GLUTATHIONE S-TRANSFERASE, GST, SUPERFAMILY, GST DOMAIN CONTAINING"/>
    <property type="match status" value="1"/>
</dbReference>
<evidence type="ECO:0000256" key="1">
    <source>
        <dbReference type="ARBA" id="ARBA00012452"/>
    </source>
</evidence>
<dbReference type="EC" id="2.5.1.18" evidence="1"/>
<organism evidence="8 9">
    <name type="scientific">Oldenlandia corymbosa var. corymbosa</name>
    <dbReference type="NCBI Taxonomy" id="529605"/>
    <lineage>
        <taxon>Eukaryota</taxon>
        <taxon>Viridiplantae</taxon>
        <taxon>Streptophyta</taxon>
        <taxon>Embryophyta</taxon>
        <taxon>Tracheophyta</taxon>
        <taxon>Spermatophyta</taxon>
        <taxon>Magnoliopsida</taxon>
        <taxon>eudicotyledons</taxon>
        <taxon>Gunneridae</taxon>
        <taxon>Pentapetalae</taxon>
        <taxon>asterids</taxon>
        <taxon>lamiids</taxon>
        <taxon>Gentianales</taxon>
        <taxon>Rubiaceae</taxon>
        <taxon>Rubioideae</taxon>
        <taxon>Spermacoceae</taxon>
        <taxon>Hedyotis-Oldenlandia complex</taxon>
        <taxon>Oldenlandia</taxon>
    </lineage>
</organism>
<dbReference type="SFLD" id="SFLDG01152">
    <property type="entry name" value="Main.3:_Omega-_and_Tau-like"/>
    <property type="match status" value="1"/>
</dbReference>
<evidence type="ECO:0000256" key="3">
    <source>
        <dbReference type="ARBA" id="ARBA00022679"/>
    </source>
</evidence>
<comment type="catalytic activity">
    <reaction evidence="5">
        <text>RX + glutathione = an S-substituted glutathione + a halide anion + H(+)</text>
        <dbReference type="Rhea" id="RHEA:16437"/>
        <dbReference type="ChEBI" id="CHEBI:15378"/>
        <dbReference type="ChEBI" id="CHEBI:16042"/>
        <dbReference type="ChEBI" id="CHEBI:17792"/>
        <dbReference type="ChEBI" id="CHEBI:57925"/>
        <dbReference type="ChEBI" id="CHEBI:90779"/>
        <dbReference type="EC" id="2.5.1.18"/>
    </reaction>
</comment>
<evidence type="ECO:0000256" key="5">
    <source>
        <dbReference type="ARBA" id="ARBA00047960"/>
    </source>
</evidence>
<keyword evidence="2" id="KW-0216">Detoxification</keyword>
<dbReference type="CDD" id="cd03185">
    <property type="entry name" value="GST_C_Tau"/>
    <property type="match status" value="1"/>
</dbReference>
<dbReference type="InterPro" id="IPR036249">
    <property type="entry name" value="Thioredoxin-like_sf"/>
</dbReference>
<dbReference type="FunFam" id="1.20.1050.10:FF:000016">
    <property type="entry name" value="Glutathione S-transferase U9"/>
    <property type="match status" value="1"/>
</dbReference>
<comment type="similarity">
    <text evidence="4">Belongs to the GST superfamily. Tau family.</text>
</comment>
<evidence type="ECO:0000256" key="4">
    <source>
        <dbReference type="ARBA" id="ARBA00025743"/>
    </source>
</evidence>
<feature type="domain" description="GST N-terminal" evidence="7">
    <location>
        <begin position="9"/>
        <end position="82"/>
    </location>
</feature>
<evidence type="ECO:0000259" key="6">
    <source>
        <dbReference type="Pfam" id="PF00043"/>
    </source>
</evidence>
<dbReference type="Gene3D" id="3.40.30.10">
    <property type="entry name" value="Glutaredoxin"/>
    <property type="match status" value="1"/>
</dbReference>